<evidence type="ECO:0000313" key="4">
    <source>
        <dbReference type="Proteomes" id="UP001562159"/>
    </source>
</evidence>
<evidence type="ECO:0000259" key="2">
    <source>
        <dbReference type="PROSITE" id="PS51208"/>
    </source>
</evidence>
<gene>
    <name evidence="3" type="ORF">AB7878_15420</name>
</gene>
<dbReference type="PROSITE" id="PS51208">
    <property type="entry name" value="AUTOTRANSPORTER"/>
    <property type="match status" value="1"/>
</dbReference>
<dbReference type="Gene3D" id="2.40.128.130">
    <property type="entry name" value="Autotransporter beta-domain"/>
    <property type="match status" value="1"/>
</dbReference>
<sequence length="1130" mass="113876">MSKLNLRPLPLALACLLAPFHPAFAADTSTSIPLDLIQENYGGGQYGYRLGINVGVNGATPEEYLFDTGSDSFNIDVGAGNNGHAPAWFPSQPGVAQSAPYAYLYGNGTYGYWQASTTVASVQFYNSATGTQAASYATSQGLPVATAIDWMVTPQSAGGDTLGPAVTTQGGVTLYQDLTWQQNLDQGNPPEEGLFYGTFGAGDFGNGVPGMLTGSGYIVEANGSGKAPGACAQACLIEGLTPALRAQFLSVVPWLPTQGQTSPFPLSGAPSAYQFDTAFLYTLTSGGKSVSAPMMTLFDTGTPNIMLIDNGDLGLANAEQAAGNINANGNLVPGVTLTATGLAVTANGLVISGLPASVASGSDSQGDYSNVVTLGAYGGFPDAAIYGLSFFMHNAVMYDLANQSTAYTPFFISTANITTGFTVTPDMGPLGLAGTISGSGPFQVAAGGIADLSGTNTYTGATLVAGNAWLALAGPGSIAASSDVHVDGIFDISRTWQATTVQSLSGSGLVQLGGTTLDLTNASGSFGGQIADGGIGGGSGGRLIVSGGKETLTGTNTYTGATGVGAPATLDVEGSLASGVVNLGLLVDNGSIAGNVANGGLLIGQGRIGGSLATTGAVAPGSGLGQYQTLSVGGNYTQGAGSAYLVQLDPAQAGVSSLIAVGGSATLAQGAQIGLASVAGNGLYQVGARYTVLDASHGLSGTYTLAGADMLSAVLGIAPAYDAQHAYLDVVQARAFTDAARTPNQRATLGGVQSLSSLGAVTGQANGAGIRPLAWRAVAMSTAAGAAPSAALYTVLANLPTDAALRAAADQLSGEIHATTQGVLLEDSRHVRDAVTGRLRQAGGGVSGPAVQDGQGGLAWWGQFVGAWGHHDSDGNAASTRHTSGGFLVGADRALGDSARLGVAAGYTQTAVNTTARASSMSSRDLDLSVYAGTQLGALGLRAGAAYGWHTLDGTRFVAVPGLVGHELSRYDAGTAQVFGEAGYRFAFKRASLEPIAQVAHVRLHTDGFQEHGGGADLDGMGETRSVSYSTLGARAASNFALHGDQTLSLHAMLGWRRAYGSVVTVTSMAFASGQSFAVQGLPIARNALAADAGLTVQLAKHASFDLSWQGQLAHHAVDSGFRGSFDWRF</sequence>
<feature type="chain" id="PRO_5045415118" evidence="1">
    <location>
        <begin position="26"/>
        <end position="1130"/>
    </location>
</feature>
<evidence type="ECO:0000313" key="3">
    <source>
        <dbReference type="EMBL" id="MEY2183811.1"/>
    </source>
</evidence>
<keyword evidence="4" id="KW-1185">Reference proteome</keyword>
<feature type="signal peptide" evidence="1">
    <location>
        <begin position="1"/>
        <end position="25"/>
    </location>
</feature>
<accession>A0ABV4ATU0</accession>
<protein>
    <submittedName>
        <fullName evidence="3">Autotransporter domain-containing protein</fullName>
    </submittedName>
</protein>
<dbReference type="NCBIfam" id="TIGR01414">
    <property type="entry name" value="autotrans_barl"/>
    <property type="match status" value="1"/>
</dbReference>
<reference evidence="3 4" key="1">
    <citation type="submission" date="2024-07" db="EMBL/GenBank/DDBJ databases">
        <title>Molecular mechanisms and environmental adaptations of flagellar loss and biofilm growth of Rhodanobacter under environmental stress.</title>
        <authorList>
            <person name="Chen M."/>
        </authorList>
    </citation>
    <scope>NUCLEOTIDE SEQUENCE [LARGE SCALE GENOMIC DNA]</scope>
    <source>
        <strain evidence="3 4">RS22</strain>
    </source>
</reference>
<dbReference type="SUPFAM" id="SSF103515">
    <property type="entry name" value="Autotransporter"/>
    <property type="match status" value="1"/>
</dbReference>
<proteinExistence type="predicted"/>
<feature type="domain" description="Autotransporter" evidence="2">
    <location>
        <begin position="853"/>
        <end position="1130"/>
    </location>
</feature>
<dbReference type="EMBL" id="JBGBPY010000001">
    <property type="protein sequence ID" value="MEY2183811.1"/>
    <property type="molecule type" value="Genomic_DNA"/>
</dbReference>
<name>A0ABV4ATU0_9GAMM</name>
<comment type="caution">
    <text evidence="3">The sequence shown here is derived from an EMBL/GenBank/DDBJ whole genome shotgun (WGS) entry which is preliminary data.</text>
</comment>
<organism evidence="3 4">
    <name type="scientific">Rhodanobacter humi</name>
    <dbReference type="NCBI Taxonomy" id="1888173"/>
    <lineage>
        <taxon>Bacteria</taxon>
        <taxon>Pseudomonadati</taxon>
        <taxon>Pseudomonadota</taxon>
        <taxon>Gammaproteobacteria</taxon>
        <taxon>Lysobacterales</taxon>
        <taxon>Rhodanobacteraceae</taxon>
        <taxon>Rhodanobacter</taxon>
    </lineage>
</organism>
<dbReference type="InterPro" id="IPR005546">
    <property type="entry name" value="Autotransporte_beta"/>
</dbReference>
<dbReference type="Proteomes" id="UP001562159">
    <property type="component" value="Unassembled WGS sequence"/>
</dbReference>
<dbReference type="InterPro" id="IPR011050">
    <property type="entry name" value="Pectin_lyase_fold/virulence"/>
</dbReference>
<keyword evidence="1" id="KW-0732">Signal</keyword>
<dbReference type="InterPro" id="IPR036709">
    <property type="entry name" value="Autotransporte_beta_dom_sf"/>
</dbReference>
<dbReference type="Pfam" id="PF03797">
    <property type="entry name" value="Autotransporter"/>
    <property type="match status" value="1"/>
</dbReference>
<dbReference type="InterPro" id="IPR006315">
    <property type="entry name" value="OM_autotransptr_brl_dom"/>
</dbReference>
<dbReference type="SMART" id="SM00869">
    <property type="entry name" value="Autotransporter"/>
    <property type="match status" value="1"/>
</dbReference>
<dbReference type="SUPFAM" id="SSF51126">
    <property type="entry name" value="Pectin lyase-like"/>
    <property type="match status" value="1"/>
</dbReference>
<evidence type="ECO:0000256" key="1">
    <source>
        <dbReference type="SAM" id="SignalP"/>
    </source>
</evidence>